<gene>
    <name evidence="1" type="ORF">EVAR_44511_1</name>
</gene>
<dbReference type="EMBL" id="BGZK01001208">
    <property type="protein sequence ID" value="GBP74447.1"/>
    <property type="molecule type" value="Genomic_DNA"/>
</dbReference>
<evidence type="ECO:0000313" key="2">
    <source>
        <dbReference type="Proteomes" id="UP000299102"/>
    </source>
</evidence>
<name>A0A4C1YJ61_EUMVA</name>
<evidence type="ECO:0000313" key="1">
    <source>
        <dbReference type="EMBL" id="GBP74447.1"/>
    </source>
</evidence>
<dbReference type="AlphaFoldDB" id="A0A4C1YJ61"/>
<keyword evidence="2" id="KW-1185">Reference proteome</keyword>
<comment type="caution">
    <text evidence="1">The sequence shown here is derived from an EMBL/GenBank/DDBJ whole genome shotgun (WGS) entry which is preliminary data.</text>
</comment>
<accession>A0A4C1YJ61</accession>
<sequence>MSKKEDKTKIQWTEESSQAFEARETNLSDAVLCALPSRRALYALFCATPSSQPVQSYNNTYTENSNHSDIFQKNSRTHSANIACLKRERRTLPPLGRGLQGLLTNPGLPPRD</sequence>
<protein>
    <submittedName>
        <fullName evidence="1">Uncharacterized protein</fullName>
    </submittedName>
</protein>
<organism evidence="1 2">
    <name type="scientific">Eumeta variegata</name>
    <name type="common">Bagworm moth</name>
    <name type="synonym">Eumeta japonica</name>
    <dbReference type="NCBI Taxonomy" id="151549"/>
    <lineage>
        <taxon>Eukaryota</taxon>
        <taxon>Metazoa</taxon>
        <taxon>Ecdysozoa</taxon>
        <taxon>Arthropoda</taxon>
        <taxon>Hexapoda</taxon>
        <taxon>Insecta</taxon>
        <taxon>Pterygota</taxon>
        <taxon>Neoptera</taxon>
        <taxon>Endopterygota</taxon>
        <taxon>Lepidoptera</taxon>
        <taxon>Glossata</taxon>
        <taxon>Ditrysia</taxon>
        <taxon>Tineoidea</taxon>
        <taxon>Psychidae</taxon>
        <taxon>Oiketicinae</taxon>
        <taxon>Eumeta</taxon>
    </lineage>
</organism>
<reference evidence="1 2" key="1">
    <citation type="journal article" date="2019" name="Commun. Biol.">
        <title>The bagworm genome reveals a unique fibroin gene that provides high tensile strength.</title>
        <authorList>
            <person name="Kono N."/>
            <person name="Nakamura H."/>
            <person name="Ohtoshi R."/>
            <person name="Tomita M."/>
            <person name="Numata K."/>
            <person name="Arakawa K."/>
        </authorList>
    </citation>
    <scope>NUCLEOTIDE SEQUENCE [LARGE SCALE GENOMIC DNA]</scope>
</reference>
<proteinExistence type="predicted"/>
<dbReference type="Proteomes" id="UP000299102">
    <property type="component" value="Unassembled WGS sequence"/>
</dbReference>